<reference evidence="2" key="1">
    <citation type="submission" date="2022-11" db="UniProtKB">
        <authorList>
            <consortium name="WormBaseParasite"/>
        </authorList>
    </citation>
    <scope>IDENTIFICATION</scope>
</reference>
<evidence type="ECO:0000313" key="1">
    <source>
        <dbReference type="Proteomes" id="UP000887540"/>
    </source>
</evidence>
<evidence type="ECO:0000313" key="2">
    <source>
        <dbReference type="WBParaSite" id="ACRNAN_scaffold5231.g18573.t1"/>
    </source>
</evidence>
<name>A0A914E2H1_9BILA</name>
<accession>A0A914E2H1</accession>
<dbReference type="WBParaSite" id="ACRNAN_scaffold5231.g18573.t1">
    <property type="protein sequence ID" value="ACRNAN_scaffold5231.g18573.t1"/>
    <property type="gene ID" value="ACRNAN_scaffold5231.g18573"/>
</dbReference>
<organism evidence="1 2">
    <name type="scientific">Acrobeloides nanus</name>
    <dbReference type="NCBI Taxonomy" id="290746"/>
    <lineage>
        <taxon>Eukaryota</taxon>
        <taxon>Metazoa</taxon>
        <taxon>Ecdysozoa</taxon>
        <taxon>Nematoda</taxon>
        <taxon>Chromadorea</taxon>
        <taxon>Rhabditida</taxon>
        <taxon>Tylenchina</taxon>
        <taxon>Cephalobomorpha</taxon>
        <taxon>Cephaloboidea</taxon>
        <taxon>Cephalobidae</taxon>
        <taxon>Acrobeloides</taxon>
    </lineage>
</organism>
<sequence>MWAYLGDGASAHKAEATQALIAENCPDHISVDISPHRANGDWTPNSPDLNARADIPKYKCNYSPIKVLWF</sequence>
<protein>
    <submittedName>
        <fullName evidence="2">Tc1-like transposase DDE domain-containing protein</fullName>
    </submittedName>
</protein>
<dbReference type="AlphaFoldDB" id="A0A914E2H1"/>
<keyword evidence="1" id="KW-1185">Reference proteome</keyword>
<dbReference type="Proteomes" id="UP000887540">
    <property type="component" value="Unplaced"/>
</dbReference>
<proteinExistence type="predicted"/>